<evidence type="ECO:0000256" key="1">
    <source>
        <dbReference type="SAM" id="MobiDB-lite"/>
    </source>
</evidence>
<protein>
    <submittedName>
        <fullName evidence="2">Uncharacterized protein</fullName>
    </submittedName>
</protein>
<dbReference type="EMBL" id="DS028093">
    <property type="protein sequence ID" value="KMP00763.1"/>
    <property type="molecule type" value="Genomic_DNA"/>
</dbReference>
<evidence type="ECO:0000313" key="2">
    <source>
        <dbReference type="EMBL" id="KMP00763.1"/>
    </source>
</evidence>
<evidence type="ECO:0000313" key="3">
    <source>
        <dbReference type="Proteomes" id="UP000054565"/>
    </source>
</evidence>
<feature type="region of interest" description="Disordered" evidence="1">
    <location>
        <begin position="41"/>
        <end position="75"/>
    </location>
</feature>
<name>A0A0J6Y2D3_COCIT</name>
<proteinExistence type="predicted"/>
<reference evidence="3" key="1">
    <citation type="journal article" date="2010" name="Genome Res.">
        <title>Population genomic sequencing of Coccidioides fungi reveals recent hybridization and transposon control.</title>
        <authorList>
            <person name="Neafsey D.E."/>
            <person name="Barker B.M."/>
            <person name="Sharpton T.J."/>
            <person name="Stajich J.E."/>
            <person name="Park D.J."/>
            <person name="Whiston E."/>
            <person name="Hung C.-Y."/>
            <person name="McMahan C."/>
            <person name="White J."/>
            <person name="Sykes S."/>
            <person name="Heiman D."/>
            <person name="Young S."/>
            <person name="Zeng Q."/>
            <person name="Abouelleil A."/>
            <person name="Aftuck L."/>
            <person name="Bessette D."/>
            <person name="Brown A."/>
            <person name="FitzGerald M."/>
            <person name="Lui A."/>
            <person name="Macdonald J.P."/>
            <person name="Priest M."/>
            <person name="Orbach M.J."/>
            <person name="Galgiani J.N."/>
            <person name="Kirkland T.N."/>
            <person name="Cole G.T."/>
            <person name="Birren B.W."/>
            <person name="Henn M.R."/>
            <person name="Taylor J.W."/>
            <person name="Rounsley S.D."/>
        </authorList>
    </citation>
    <scope>NUCLEOTIDE SEQUENCE [LARGE SCALE GENOMIC DNA]</scope>
    <source>
        <strain evidence="3">RMSCC 2394</strain>
    </source>
</reference>
<dbReference type="AlphaFoldDB" id="A0A0J6Y2D3"/>
<feature type="compositionally biased region" description="Polar residues" evidence="1">
    <location>
        <begin position="57"/>
        <end position="75"/>
    </location>
</feature>
<gene>
    <name evidence="2" type="ORF">CIRG_00905</name>
</gene>
<organism evidence="2 3">
    <name type="scientific">Coccidioides immitis RMSCC 2394</name>
    <dbReference type="NCBI Taxonomy" id="404692"/>
    <lineage>
        <taxon>Eukaryota</taxon>
        <taxon>Fungi</taxon>
        <taxon>Dikarya</taxon>
        <taxon>Ascomycota</taxon>
        <taxon>Pezizomycotina</taxon>
        <taxon>Eurotiomycetes</taxon>
        <taxon>Eurotiomycetidae</taxon>
        <taxon>Onygenales</taxon>
        <taxon>Onygenaceae</taxon>
        <taxon>Coccidioides</taxon>
    </lineage>
</organism>
<dbReference type="Proteomes" id="UP000054565">
    <property type="component" value="Unassembled WGS sequence"/>
</dbReference>
<accession>A0A0J6Y2D3</accession>
<sequence>MMGKKGDDIELRAAGLRMISRNRPPNSEIRRSVWLSKTRLRLRKSKKGPGAAGGTFMTPTWHISSPPQHPNTPYATDNRLQMRFLRNVRNPPSYRPRAHFWDQIKFSAAGFRDSTLAAIIRVSMATKKCLSVKSPPSRQSQ</sequence>